<keyword evidence="4" id="KW-1185">Reference proteome</keyword>
<protein>
    <submittedName>
        <fullName evidence="3">Diguanylate cyclase (GGDEF)-like protein</fullName>
    </submittedName>
</protein>
<dbReference type="PANTHER" id="PTHR33121:SF79">
    <property type="entry name" value="CYCLIC DI-GMP PHOSPHODIESTERASE PDED-RELATED"/>
    <property type="match status" value="1"/>
</dbReference>
<dbReference type="Pfam" id="PF00563">
    <property type="entry name" value="EAL"/>
    <property type="match status" value="1"/>
</dbReference>
<dbReference type="PANTHER" id="PTHR33121">
    <property type="entry name" value="CYCLIC DI-GMP PHOSPHODIESTERASE PDEF"/>
    <property type="match status" value="1"/>
</dbReference>
<dbReference type="InterPro" id="IPR043128">
    <property type="entry name" value="Rev_trsase/Diguanyl_cyclase"/>
</dbReference>
<evidence type="ECO:0000313" key="3">
    <source>
        <dbReference type="EMBL" id="MDQ0114680.1"/>
    </source>
</evidence>
<dbReference type="Pfam" id="PF00990">
    <property type="entry name" value="GGDEF"/>
    <property type="match status" value="1"/>
</dbReference>
<evidence type="ECO:0000259" key="1">
    <source>
        <dbReference type="PROSITE" id="PS50883"/>
    </source>
</evidence>
<dbReference type="EMBL" id="JAUSSU010000008">
    <property type="protein sequence ID" value="MDQ0114680.1"/>
    <property type="molecule type" value="Genomic_DNA"/>
</dbReference>
<dbReference type="CDD" id="cd01949">
    <property type="entry name" value="GGDEF"/>
    <property type="match status" value="1"/>
</dbReference>
<sequence length="431" mass="47999">MEALTGLSGRKEVFAQLETAVHLARVADNRLIVALVDLDRFYRLNATRGHEFGDEVLNIVGSRLEQAGPSPATVCRIGGNTYMVSMQLRHGTDSCLHAVEAIKHAVELPIDEDGTELYLTSSIGAALFPEDGQSCEQLVCRAESALHQSKSEGGNRTLFYNLDNTYRLHRRIDIEASLRPALYMRQFYLAYQPIFRVSDGKMRGFEALIRWKHPELGVISPAEFIPIAEHNGLIVPIGEWVLREACKRLAGMNNYGLGPLIISVNISPVQLQDPTFAQTVLHILDEHDIDYSSIELEITENVTLKHSEKVLSSLSKLRCAGVRIALDDFGTGYSSLVNLKQLPIHCLKIDKSFIREIDLPSAERLIVESLVDLVHKLGLEVIAEGVEYKEQYELLKSWGCDYVQGFLFGKPMNPGQLDLSMIKTNGTPASL</sequence>
<dbReference type="InterPro" id="IPR000160">
    <property type="entry name" value="GGDEF_dom"/>
</dbReference>
<dbReference type="SUPFAM" id="SSF55073">
    <property type="entry name" value="Nucleotide cyclase"/>
    <property type="match status" value="1"/>
</dbReference>
<proteinExistence type="predicted"/>
<dbReference type="Gene3D" id="3.30.70.270">
    <property type="match status" value="1"/>
</dbReference>
<dbReference type="Proteomes" id="UP001229346">
    <property type="component" value="Unassembled WGS sequence"/>
</dbReference>
<dbReference type="SMART" id="SM00052">
    <property type="entry name" value="EAL"/>
    <property type="match status" value="1"/>
</dbReference>
<organism evidence="3 4">
    <name type="scientific">Paenibacillus harenae</name>
    <dbReference type="NCBI Taxonomy" id="306543"/>
    <lineage>
        <taxon>Bacteria</taxon>
        <taxon>Bacillati</taxon>
        <taxon>Bacillota</taxon>
        <taxon>Bacilli</taxon>
        <taxon>Bacillales</taxon>
        <taxon>Paenibacillaceae</taxon>
        <taxon>Paenibacillus</taxon>
    </lineage>
</organism>
<gene>
    <name evidence="3" type="ORF">J2T15_004136</name>
</gene>
<dbReference type="SUPFAM" id="SSF141868">
    <property type="entry name" value="EAL domain-like"/>
    <property type="match status" value="1"/>
</dbReference>
<dbReference type="NCBIfam" id="TIGR00254">
    <property type="entry name" value="GGDEF"/>
    <property type="match status" value="1"/>
</dbReference>
<name>A0ABT9U4W9_PAEHA</name>
<dbReference type="InterPro" id="IPR050706">
    <property type="entry name" value="Cyclic-di-GMP_PDE-like"/>
</dbReference>
<dbReference type="InterPro" id="IPR035919">
    <property type="entry name" value="EAL_sf"/>
</dbReference>
<dbReference type="InterPro" id="IPR001633">
    <property type="entry name" value="EAL_dom"/>
</dbReference>
<dbReference type="PROSITE" id="PS50887">
    <property type="entry name" value="GGDEF"/>
    <property type="match status" value="1"/>
</dbReference>
<dbReference type="RefSeq" id="WP_307206065.1">
    <property type="nucleotide sequence ID" value="NZ_JAUSSU010000008.1"/>
</dbReference>
<feature type="domain" description="GGDEF" evidence="2">
    <location>
        <begin position="29"/>
        <end position="162"/>
    </location>
</feature>
<dbReference type="Gene3D" id="3.20.20.450">
    <property type="entry name" value="EAL domain"/>
    <property type="match status" value="1"/>
</dbReference>
<dbReference type="InterPro" id="IPR029787">
    <property type="entry name" value="Nucleotide_cyclase"/>
</dbReference>
<reference evidence="3 4" key="1">
    <citation type="submission" date="2023-07" db="EMBL/GenBank/DDBJ databases">
        <title>Sorghum-associated microbial communities from plants grown in Nebraska, USA.</title>
        <authorList>
            <person name="Schachtman D."/>
        </authorList>
    </citation>
    <scope>NUCLEOTIDE SEQUENCE [LARGE SCALE GENOMIC DNA]</scope>
    <source>
        <strain evidence="3 4">CC482</strain>
    </source>
</reference>
<accession>A0ABT9U4W9</accession>
<dbReference type="PROSITE" id="PS50883">
    <property type="entry name" value="EAL"/>
    <property type="match status" value="1"/>
</dbReference>
<dbReference type="SMART" id="SM00267">
    <property type="entry name" value="GGDEF"/>
    <property type="match status" value="1"/>
</dbReference>
<evidence type="ECO:0000259" key="2">
    <source>
        <dbReference type="PROSITE" id="PS50887"/>
    </source>
</evidence>
<comment type="caution">
    <text evidence="3">The sequence shown here is derived from an EMBL/GenBank/DDBJ whole genome shotgun (WGS) entry which is preliminary data.</text>
</comment>
<dbReference type="CDD" id="cd01948">
    <property type="entry name" value="EAL"/>
    <property type="match status" value="1"/>
</dbReference>
<evidence type="ECO:0000313" key="4">
    <source>
        <dbReference type="Proteomes" id="UP001229346"/>
    </source>
</evidence>
<feature type="domain" description="EAL" evidence="1">
    <location>
        <begin position="171"/>
        <end position="425"/>
    </location>
</feature>